<dbReference type="AlphaFoldDB" id="A0AAV7N1E8"/>
<keyword evidence="2" id="KW-1185">Reference proteome</keyword>
<dbReference type="EMBL" id="JANPWB010000013">
    <property type="protein sequence ID" value="KAJ1109274.1"/>
    <property type="molecule type" value="Genomic_DNA"/>
</dbReference>
<sequence>MFIRSLKQPVRSGVYGMRGCVRGSSPSSPAALGSLHTCAQGAAADIVGPLSSSLVRVRISLPSGPWANRCVEKATKENEYERMAIYFPRMTLGLSEHDLMLSV</sequence>
<name>A0AAV7N1E8_PLEWA</name>
<protein>
    <submittedName>
        <fullName evidence="1">Uncharacterized protein</fullName>
    </submittedName>
</protein>
<accession>A0AAV7N1E8</accession>
<dbReference type="Proteomes" id="UP001066276">
    <property type="component" value="Chromosome 9"/>
</dbReference>
<comment type="caution">
    <text evidence="1">The sequence shown here is derived from an EMBL/GenBank/DDBJ whole genome shotgun (WGS) entry which is preliminary data.</text>
</comment>
<organism evidence="1 2">
    <name type="scientific">Pleurodeles waltl</name>
    <name type="common">Iberian ribbed newt</name>
    <dbReference type="NCBI Taxonomy" id="8319"/>
    <lineage>
        <taxon>Eukaryota</taxon>
        <taxon>Metazoa</taxon>
        <taxon>Chordata</taxon>
        <taxon>Craniata</taxon>
        <taxon>Vertebrata</taxon>
        <taxon>Euteleostomi</taxon>
        <taxon>Amphibia</taxon>
        <taxon>Batrachia</taxon>
        <taxon>Caudata</taxon>
        <taxon>Salamandroidea</taxon>
        <taxon>Salamandridae</taxon>
        <taxon>Pleurodelinae</taxon>
        <taxon>Pleurodeles</taxon>
    </lineage>
</organism>
<reference evidence="1" key="1">
    <citation type="journal article" date="2022" name="bioRxiv">
        <title>Sequencing and chromosome-scale assembly of the giantPleurodeles waltlgenome.</title>
        <authorList>
            <person name="Brown T."/>
            <person name="Elewa A."/>
            <person name="Iarovenko S."/>
            <person name="Subramanian E."/>
            <person name="Araus A.J."/>
            <person name="Petzold A."/>
            <person name="Susuki M."/>
            <person name="Suzuki K.-i.T."/>
            <person name="Hayashi T."/>
            <person name="Toyoda A."/>
            <person name="Oliveira C."/>
            <person name="Osipova E."/>
            <person name="Leigh N.D."/>
            <person name="Simon A."/>
            <person name="Yun M.H."/>
        </authorList>
    </citation>
    <scope>NUCLEOTIDE SEQUENCE</scope>
    <source>
        <strain evidence="1">20211129_DDA</strain>
        <tissue evidence="1">Liver</tissue>
    </source>
</reference>
<proteinExistence type="predicted"/>
<evidence type="ECO:0000313" key="1">
    <source>
        <dbReference type="EMBL" id="KAJ1109274.1"/>
    </source>
</evidence>
<evidence type="ECO:0000313" key="2">
    <source>
        <dbReference type="Proteomes" id="UP001066276"/>
    </source>
</evidence>
<gene>
    <name evidence="1" type="ORF">NDU88_006637</name>
</gene>